<name>A0A2H3J6C2_WOLCO</name>
<evidence type="ECO:0000313" key="2">
    <source>
        <dbReference type="EMBL" id="PCH35313.1"/>
    </source>
</evidence>
<gene>
    <name evidence="2" type="ORF">WOLCODRAFT_139851</name>
</gene>
<dbReference type="AlphaFoldDB" id="A0A2H3J6C2"/>
<feature type="compositionally biased region" description="Polar residues" evidence="1">
    <location>
        <begin position="18"/>
        <end position="29"/>
    </location>
</feature>
<feature type="compositionally biased region" description="Basic and acidic residues" evidence="1">
    <location>
        <begin position="56"/>
        <end position="65"/>
    </location>
</feature>
<reference evidence="2 3" key="1">
    <citation type="journal article" date="2012" name="Science">
        <title>The Paleozoic origin of enzymatic lignin decomposition reconstructed from 31 fungal genomes.</title>
        <authorList>
            <person name="Floudas D."/>
            <person name="Binder M."/>
            <person name="Riley R."/>
            <person name="Barry K."/>
            <person name="Blanchette R.A."/>
            <person name="Henrissat B."/>
            <person name="Martinez A.T."/>
            <person name="Otillar R."/>
            <person name="Spatafora J.W."/>
            <person name="Yadav J.S."/>
            <person name="Aerts A."/>
            <person name="Benoit I."/>
            <person name="Boyd A."/>
            <person name="Carlson A."/>
            <person name="Copeland A."/>
            <person name="Coutinho P.M."/>
            <person name="de Vries R.P."/>
            <person name="Ferreira P."/>
            <person name="Findley K."/>
            <person name="Foster B."/>
            <person name="Gaskell J."/>
            <person name="Glotzer D."/>
            <person name="Gorecki P."/>
            <person name="Heitman J."/>
            <person name="Hesse C."/>
            <person name="Hori C."/>
            <person name="Igarashi K."/>
            <person name="Jurgens J.A."/>
            <person name="Kallen N."/>
            <person name="Kersten P."/>
            <person name="Kohler A."/>
            <person name="Kuees U."/>
            <person name="Kumar T.K.A."/>
            <person name="Kuo A."/>
            <person name="LaButti K."/>
            <person name="Larrondo L.F."/>
            <person name="Lindquist E."/>
            <person name="Ling A."/>
            <person name="Lombard V."/>
            <person name="Lucas S."/>
            <person name="Lundell T."/>
            <person name="Martin R."/>
            <person name="McLaughlin D.J."/>
            <person name="Morgenstern I."/>
            <person name="Morin E."/>
            <person name="Murat C."/>
            <person name="Nagy L.G."/>
            <person name="Nolan M."/>
            <person name="Ohm R.A."/>
            <person name="Patyshakuliyeva A."/>
            <person name="Rokas A."/>
            <person name="Ruiz-Duenas F.J."/>
            <person name="Sabat G."/>
            <person name="Salamov A."/>
            <person name="Samejima M."/>
            <person name="Schmutz J."/>
            <person name="Slot J.C."/>
            <person name="St John F."/>
            <person name="Stenlid J."/>
            <person name="Sun H."/>
            <person name="Sun S."/>
            <person name="Syed K."/>
            <person name="Tsang A."/>
            <person name="Wiebenga A."/>
            <person name="Young D."/>
            <person name="Pisabarro A."/>
            <person name="Eastwood D.C."/>
            <person name="Martin F."/>
            <person name="Cullen D."/>
            <person name="Grigoriev I.V."/>
            <person name="Hibbett D.S."/>
        </authorList>
    </citation>
    <scope>NUCLEOTIDE SEQUENCE [LARGE SCALE GENOMIC DNA]</scope>
    <source>
        <strain evidence="2 3">MD-104</strain>
    </source>
</reference>
<proteinExistence type="predicted"/>
<feature type="compositionally biased region" description="Polar residues" evidence="1">
    <location>
        <begin position="1"/>
        <end position="11"/>
    </location>
</feature>
<dbReference type="EMBL" id="KB467843">
    <property type="protein sequence ID" value="PCH35313.1"/>
    <property type="molecule type" value="Genomic_DNA"/>
</dbReference>
<keyword evidence="3" id="KW-1185">Reference proteome</keyword>
<sequence length="95" mass="10457">MIFTASANATIETARHSMPQSTGSSTKAHTTPLHPPRTVYARVSPPHQADDTDSESEGKETKDVPEVPPPSAFTRQVRVLSLVSPFIPLWPYRVF</sequence>
<dbReference type="Proteomes" id="UP000218811">
    <property type="component" value="Unassembled WGS sequence"/>
</dbReference>
<feature type="region of interest" description="Disordered" evidence="1">
    <location>
        <begin position="1"/>
        <end position="71"/>
    </location>
</feature>
<evidence type="ECO:0000313" key="3">
    <source>
        <dbReference type="Proteomes" id="UP000218811"/>
    </source>
</evidence>
<protein>
    <submittedName>
        <fullName evidence="2">Uncharacterized protein</fullName>
    </submittedName>
</protein>
<accession>A0A2H3J6C2</accession>
<evidence type="ECO:0000256" key="1">
    <source>
        <dbReference type="SAM" id="MobiDB-lite"/>
    </source>
</evidence>
<organism evidence="2 3">
    <name type="scientific">Wolfiporia cocos (strain MD-104)</name>
    <name type="common">Brown rot fungus</name>
    <dbReference type="NCBI Taxonomy" id="742152"/>
    <lineage>
        <taxon>Eukaryota</taxon>
        <taxon>Fungi</taxon>
        <taxon>Dikarya</taxon>
        <taxon>Basidiomycota</taxon>
        <taxon>Agaricomycotina</taxon>
        <taxon>Agaricomycetes</taxon>
        <taxon>Polyporales</taxon>
        <taxon>Phaeolaceae</taxon>
        <taxon>Wolfiporia</taxon>
    </lineage>
</organism>